<protein>
    <submittedName>
        <fullName evidence="1">Uncharacterized protein</fullName>
    </submittedName>
</protein>
<evidence type="ECO:0000313" key="1">
    <source>
        <dbReference type="EMBL" id="SFW83027.1"/>
    </source>
</evidence>
<dbReference type="STRING" id="1004.SAMN05661012_05327"/>
<sequence>MKKELKTEEERIAYNCRKATLLIEKKQSIELTSREKMELQLHQAGCYICRVYEHQSILINKMMHKIFNPAGTESRLDDEFKATMQQKIDQKLNDL</sequence>
<dbReference type="Proteomes" id="UP001326715">
    <property type="component" value="Chromosome"/>
</dbReference>
<dbReference type="EMBL" id="FPIZ01000022">
    <property type="protein sequence ID" value="SFW83027.1"/>
    <property type="molecule type" value="Genomic_DNA"/>
</dbReference>
<evidence type="ECO:0000313" key="2">
    <source>
        <dbReference type="EMBL" id="WQG88064.1"/>
    </source>
</evidence>
<organism evidence="1 3">
    <name type="scientific">Chitinophaga sancti</name>
    <dbReference type="NCBI Taxonomy" id="1004"/>
    <lineage>
        <taxon>Bacteria</taxon>
        <taxon>Pseudomonadati</taxon>
        <taxon>Bacteroidota</taxon>
        <taxon>Chitinophagia</taxon>
        <taxon>Chitinophagales</taxon>
        <taxon>Chitinophagaceae</taxon>
        <taxon>Chitinophaga</taxon>
    </lineage>
</organism>
<gene>
    <name evidence="1" type="ORF">SAMN05661012_05327</name>
    <name evidence="2" type="ORF">SR876_24360</name>
</gene>
<dbReference type="RefSeq" id="WP_072364339.1">
    <property type="nucleotide sequence ID" value="NZ_CBHWAX010000271.1"/>
</dbReference>
<keyword evidence="4" id="KW-1185">Reference proteome</keyword>
<dbReference type="Proteomes" id="UP000183788">
    <property type="component" value="Unassembled WGS sequence"/>
</dbReference>
<evidence type="ECO:0000313" key="3">
    <source>
        <dbReference type="Proteomes" id="UP000183788"/>
    </source>
</evidence>
<reference evidence="2 4" key="2">
    <citation type="submission" date="2023-11" db="EMBL/GenBank/DDBJ databases">
        <title>MicrobeMod: A computational toolkit for identifying prokaryotic methylation and restriction-modification with nanopore sequencing.</title>
        <authorList>
            <person name="Crits-Christoph A."/>
            <person name="Kang S.C."/>
            <person name="Lee H."/>
            <person name="Ostrov N."/>
        </authorList>
    </citation>
    <scope>NUCLEOTIDE SEQUENCE [LARGE SCALE GENOMIC DNA]</scope>
    <source>
        <strain evidence="2 4">ATCC 23090</strain>
    </source>
</reference>
<evidence type="ECO:0000313" key="4">
    <source>
        <dbReference type="Proteomes" id="UP001326715"/>
    </source>
</evidence>
<reference evidence="1 3" key="1">
    <citation type="submission" date="2016-11" db="EMBL/GenBank/DDBJ databases">
        <authorList>
            <person name="Jaros S."/>
            <person name="Januszkiewicz K."/>
            <person name="Wedrychowicz H."/>
        </authorList>
    </citation>
    <scope>NUCLEOTIDE SEQUENCE [LARGE SCALE GENOMIC DNA]</scope>
    <source>
        <strain evidence="1 3">DSM 784</strain>
    </source>
</reference>
<dbReference type="EMBL" id="CP140154">
    <property type="protein sequence ID" value="WQG88064.1"/>
    <property type="molecule type" value="Genomic_DNA"/>
</dbReference>
<proteinExistence type="predicted"/>
<accession>A0A1K1SF74</accession>
<name>A0A1K1SF74_9BACT</name>
<dbReference type="OrthoDB" id="886726at2"/>
<dbReference type="AlphaFoldDB" id="A0A1K1SF74"/>